<dbReference type="InterPro" id="IPR009057">
    <property type="entry name" value="Homeodomain-like_sf"/>
</dbReference>
<keyword evidence="6" id="KW-0238">DNA-binding</keyword>
<feature type="modified residue" description="4-aspartylphosphate" evidence="8">
    <location>
        <position position="55"/>
    </location>
</feature>
<dbReference type="SMART" id="SM00448">
    <property type="entry name" value="REC"/>
    <property type="match status" value="1"/>
</dbReference>
<comment type="subcellular location">
    <subcellularLocation>
        <location evidence="1">Cytoplasm</location>
    </subcellularLocation>
</comment>
<feature type="domain" description="HTH araC/xylS-type" evidence="9">
    <location>
        <begin position="431"/>
        <end position="529"/>
    </location>
</feature>
<sequence>MLNAILADDEPIIIKGLKKLIPWQELGINIIGEAMTGRSLMEQIELFKPDLVITDISMPDGTGIDVIKHVQSLQLRTKIIFISAYQEFSYAKDALAYGAVEYLVKPIEKSLLLEAVQKAITQLQEATEDQTSKGKLAVYEQKDKKTQLEELFDRLTQGDIGPEEANRKLQALGISLNRASFSVFSMELERLQLQDGRWGEHEMRLLLFAVSNLAEELIGYYGSGLVIRKAENLCVIVNHESSCADMKQLASEMRDKMLFYLKVHVTISIGKPVHSLEDIRYAYKSAVDTMARSYFEEAGTVLAWTRHEGNDRLESNVEQAKQAIIQSVIAKDKAHVEVLLSDFFKDVHIHANGSKETAVMAGYSLLIDIVNELAEVGIAINISPEVRKDWLQQMHHCSRFAALTDFLTMQVMGILDQVSGSGGSREAQQMKWIKEYIEEHYKQNITLESIASQVFMNPYYFSSFFKKHMQENFKQYVTNIRMKHAVRLLLNTDLLVYEIAEQVGYQNPRQFSDMFKKCYGKLPHEYKSQTKS</sequence>
<dbReference type="InterPro" id="IPR041522">
    <property type="entry name" value="CdaR_GGDEF"/>
</dbReference>
<evidence type="ECO:0000259" key="9">
    <source>
        <dbReference type="PROSITE" id="PS01124"/>
    </source>
</evidence>
<feature type="domain" description="Response regulatory" evidence="10">
    <location>
        <begin position="3"/>
        <end position="120"/>
    </location>
</feature>
<keyword evidence="2" id="KW-0963">Cytoplasm</keyword>
<dbReference type="AlphaFoldDB" id="A0A198APJ4"/>
<evidence type="ECO:0000313" key="12">
    <source>
        <dbReference type="Proteomes" id="UP000078454"/>
    </source>
</evidence>
<organism evidence="11 12">
    <name type="scientific">Paenibacillus oryzisoli</name>
    <dbReference type="NCBI Taxonomy" id="1850517"/>
    <lineage>
        <taxon>Bacteria</taxon>
        <taxon>Bacillati</taxon>
        <taxon>Bacillota</taxon>
        <taxon>Bacilli</taxon>
        <taxon>Bacillales</taxon>
        <taxon>Paenibacillaceae</taxon>
        <taxon>Paenibacillus</taxon>
    </lineage>
</organism>
<comment type="caution">
    <text evidence="11">The sequence shown here is derived from an EMBL/GenBank/DDBJ whole genome shotgun (WGS) entry which is preliminary data.</text>
</comment>
<evidence type="ECO:0000259" key="10">
    <source>
        <dbReference type="PROSITE" id="PS50110"/>
    </source>
</evidence>
<dbReference type="RefSeq" id="WP_068661834.1">
    <property type="nucleotide sequence ID" value="NZ_LYPB01000040.1"/>
</dbReference>
<dbReference type="PROSITE" id="PS01124">
    <property type="entry name" value="HTH_ARAC_FAMILY_2"/>
    <property type="match status" value="1"/>
</dbReference>
<evidence type="ECO:0000256" key="5">
    <source>
        <dbReference type="ARBA" id="ARBA00023015"/>
    </source>
</evidence>
<evidence type="ECO:0000256" key="8">
    <source>
        <dbReference type="PROSITE-ProRule" id="PRU00169"/>
    </source>
</evidence>
<gene>
    <name evidence="11" type="ORF">A8708_09775</name>
</gene>
<dbReference type="SMART" id="SM00342">
    <property type="entry name" value="HTH_ARAC"/>
    <property type="match status" value="1"/>
</dbReference>
<dbReference type="InterPro" id="IPR051552">
    <property type="entry name" value="HptR"/>
</dbReference>
<dbReference type="InterPro" id="IPR001789">
    <property type="entry name" value="Sig_transdc_resp-reg_receiver"/>
</dbReference>
<dbReference type="PANTHER" id="PTHR42713">
    <property type="entry name" value="HISTIDINE KINASE-RELATED"/>
    <property type="match status" value="1"/>
</dbReference>
<dbReference type="GO" id="GO:0000160">
    <property type="term" value="P:phosphorelay signal transduction system"/>
    <property type="evidence" value="ECO:0007669"/>
    <property type="project" value="UniProtKB-KW"/>
</dbReference>
<dbReference type="Gene3D" id="1.10.10.60">
    <property type="entry name" value="Homeodomain-like"/>
    <property type="match status" value="2"/>
</dbReference>
<keyword evidence="4" id="KW-0902">Two-component regulatory system</keyword>
<dbReference type="Pfam" id="PF00072">
    <property type="entry name" value="Response_reg"/>
    <property type="match status" value="1"/>
</dbReference>
<dbReference type="InterPro" id="IPR018062">
    <property type="entry name" value="HTH_AraC-typ_CS"/>
</dbReference>
<keyword evidence="5" id="KW-0805">Transcription regulation</keyword>
<protein>
    <submittedName>
        <fullName evidence="11">AraC family transcriptional regulator</fullName>
    </submittedName>
</protein>
<dbReference type="PROSITE" id="PS50110">
    <property type="entry name" value="RESPONSE_REGULATORY"/>
    <property type="match status" value="1"/>
</dbReference>
<dbReference type="SUPFAM" id="SSF52172">
    <property type="entry name" value="CheY-like"/>
    <property type="match status" value="1"/>
</dbReference>
<dbReference type="InterPro" id="IPR020449">
    <property type="entry name" value="Tscrpt_reg_AraC-type_HTH"/>
</dbReference>
<evidence type="ECO:0000256" key="7">
    <source>
        <dbReference type="ARBA" id="ARBA00023163"/>
    </source>
</evidence>
<dbReference type="Gene3D" id="3.40.50.2300">
    <property type="match status" value="1"/>
</dbReference>
<dbReference type="Proteomes" id="UP000078454">
    <property type="component" value="Unassembled WGS sequence"/>
</dbReference>
<dbReference type="EMBL" id="LYPB01000040">
    <property type="protein sequence ID" value="OAS23474.1"/>
    <property type="molecule type" value="Genomic_DNA"/>
</dbReference>
<evidence type="ECO:0000256" key="2">
    <source>
        <dbReference type="ARBA" id="ARBA00022490"/>
    </source>
</evidence>
<keyword evidence="12" id="KW-1185">Reference proteome</keyword>
<dbReference type="InterPro" id="IPR011006">
    <property type="entry name" value="CheY-like_superfamily"/>
</dbReference>
<dbReference type="Pfam" id="PF12833">
    <property type="entry name" value="HTH_18"/>
    <property type="match status" value="1"/>
</dbReference>
<dbReference type="CDD" id="cd17536">
    <property type="entry name" value="REC_YesN-like"/>
    <property type="match status" value="1"/>
</dbReference>
<dbReference type="PRINTS" id="PR00032">
    <property type="entry name" value="HTHARAC"/>
</dbReference>
<dbReference type="GO" id="GO:0005737">
    <property type="term" value="C:cytoplasm"/>
    <property type="evidence" value="ECO:0007669"/>
    <property type="project" value="UniProtKB-SubCell"/>
</dbReference>
<keyword evidence="3 8" id="KW-0597">Phosphoprotein</keyword>
<evidence type="ECO:0000256" key="1">
    <source>
        <dbReference type="ARBA" id="ARBA00004496"/>
    </source>
</evidence>
<accession>A0A198APJ4</accession>
<evidence type="ECO:0000256" key="4">
    <source>
        <dbReference type="ARBA" id="ARBA00023012"/>
    </source>
</evidence>
<dbReference type="OrthoDB" id="9794370at2"/>
<name>A0A198APJ4_9BACL</name>
<dbReference type="SUPFAM" id="SSF46689">
    <property type="entry name" value="Homeodomain-like"/>
    <property type="match status" value="2"/>
</dbReference>
<evidence type="ECO:0000313" key="11">
    <source>
        <dbReference type="EMBL" id="OAS23474.1"/>
    </source>
</evidence>
<evidence type="ECO:0000256" key="3">
    <source>
        <dbReference type="ARBA" id="ARBA00022553"/>
    </source>
</evidence>
<dbReference type="PROSITE" id="PS00041">
    <property type="entry name" value="HTH_ARAC_FAMILY_1"/>
    <property type="match status" value="1"/>
</dbReference>
<proteinExistence type="predicted"/>
<evidence type="ECO:0000256" key="6">
    <source>
        <dbReference type="ARBA" id="ARBA00023125"/>
    </source>
</evidence>
<dbReference type="GO" id="GO:0003700">
    <property type="term" value="F:DNA-binding transcription factor activity"/>
    <property type="evidence" value="ECO:0007669"/>
    <property type="project" value="InterPro"/>
</dbReference>
<dbReference type="Pfam" id="PF17853">
    <property type="entry name" value="GGDEF_2"/>
    <property type="match status" value="1"/>
</dbReference>
<keyword evidence="7" id="KW-0804">Transcription</keyword>
<dbReference type="InterPro" id="IPR018060">
    <property type="entry name" value="HTH_AraC"/>
</dbReference>
<dbReference type="GO" id="GO:0043565">
    <property type="term" value="F:sequence-specific DNA binding"/>
    <property type="evidence" value="ECO:0007669"/>
    <property type="project" value="InterPro"/>
</dbReference>
<dbReference type="STRING" id="1850517.A8708_09775"/>
<dbReference type="PANTHER" id="PTHR42713:SF3">
    <property type="entry name" value="TRANSCRIPTIONAL REGULATORY PROTEIN HPTR"/>
    <property type="match status" value="1"/>
</dbReference>
<reference evidence="11 12" key="1">
    <citation type="submission" date="2016-05" db="EMBL/GenBank/DDBJ databases">
        <title>Paenibacillus sp. 1ZS3-15 nov., isolated from the rhizosphere soil.</title>
        <authorList>
            <person name="Zhang X.X."/>
            <person name="Zhang J."/>
        </authorList>
    </citation>
    <scope>NUCLEOTIDE SEQUENCE [LARGE SCALE GENOMIC DNA]</scope>
    <source>
        <strain evidence="11 12">1ZS3-15</strain>
    </source>
</reference>